<protein>
    <recommendedName>
        <fullName evidence="3">Dockerin domain-containing protein</fullName>
    </recommendedName>
</protein>
<reference evidence="2" key="1">
    <citation type="journal article" date="2014" name="Front. Microbiol.">
        <title>High frequency of phylogenetically diverse reductive dehalogenase-homologous genes in deep subseafloor sedimentary metagenomes.</title>
        <authorList>
            <person name="Kawai M."/>
            <person name="Futagami T."/>
            <person name="Toyoda A."/>
            <person name="Takaki Y."/>
            <person name="Nishi S."/>
            <person name="Hori S."/>
            <person name="Arai W."/>
            <person name="Tsubouchi T."/>
            <person name="Morono Y."/>
            <person name="Uchiyama I."/>
            <person name="Ito T."/>
            <person name="Fujiyama A."/>
            <person name="Inagaki F."/>
            <person name="Takami H."/>
        </authorList>
    </citation>
    <scope>NUCLEOTIDE SEQUENCE</scope>
    <source>
        <strain evidence="2">Expedition CK06-06</strain>
    </source>
</reference>
<evidence type="ECO:0000313" key="2">
    <source>
        <dbReference type="EMBL" id="GAG43963.1"/>
    </source>
</evidence>
<sequence length="205" mass="21970">DYDTPLGPGIYPAGWGSTDASGAYTMGGLPIGDYKVQFNDCGDPAMYVGEWYNDQPDFESADLVPVTAGVNTSGIDAALVNAATGDCPNPDAWPWQVPANDPDCDGFPSTVPVGIRGAETTIGTDPLDPCADTPDPNDEADDRWPPDWDDSQTVDLLDVLSFKPHYGATDPSDPKYDARYDLNTDGAINILDLLPFKPFFRLTCA</sequence>
<proteinExistence type="predicted"/>
<evidence type="ECO:0000256" key="1">
    <source>
        <dbReference type="SAM" id="MobiDB-lite"/>
    </source>
</evidence>
<feature type="compositionally biased region" description="Acidic residues" evidence="1">
    <location>
        <begin position="135"/>
        <end position="148"/>
    </location>
</feature>
<dbReference type="Pfam" id="PF00404">
    <property type="entry name" value="Dockerin_1"/>
    <property type="match status" value="1"/>
</dbReference>
<feature type="region of interest" description="Disordered" evidence="1">
    <location>
        <begin position="119"/>
        <end position="148"/>
    </location>
</feature>
<organism evidence="2">
    <name type="scientific">marine sediment metagenome</name>
    <dbReference type="NCBI Taxonomy" id="412755"/>
    <lineage>
        <taxon>unclassified sequences</taxon>
        <taxon>metagenomes</taxon>
        <taxon>ecological metagenomes</taxon>
    </lineage>
</organism>
<accession>X0Y5M7</accession>
<dbReference type="SUPFAM" id="SSF63446">
    <property type="entry name" value="Type I dockerin domain"/>
    <property type="match status" value="1"/>
</dbReference>
<dbReference type="AlphaFoldDB" id="X0Y5M7"/>
<evidence type="ECO:0008006" key="3">
    <source>
        <dbReference type="Google" id="ProtNLM"/>
    </source>
</evidence>
<dbReference type="Gene3D" id="1.10.1330.10">
    <property type="entry name" value="Dockerin domain"/>
    <property type="match status" value="1"/>
</dbReference>
<name>X0Y5M7_9ZZZZ</name>
<dbReference type="InterPro" id="IPR036439">
    <property type="entry name" value="Dockerin_dom_sf"/>
</dbReference>
<dbReference type="GO" id="GO:0000272">
    <property type="term" value="P:polysaccharide catabolic process"/>
    <property type="evidence" value="ECO:0007669"/>
    <property type="project" value="InterPro"/>
</dbReference>
<dbReference type="GO" id="GO:0004553">
    <property type="term" value="F:hydrolase activity, hydrolyzing O-glycosyl compounds"/>
    <property type="evidence" value="ECO:0007669"/>
    <property type="project" value="InterPro"/>
</dbReference>
<feature type="non-terminal residue" evidence="2">
    <location>
        <position position="1"/>
    </location>
</feature>
<dbReference type="EMBL" id="BARS01052605">
    <property type="protein sequence ID" value="GAG43963.1"/>
    <property type="molecule type" value="Genomic_DNA"/>
</dbReference>
<gene>
    <name evidence="2" type="ORF">S01H1_78190</name>
</gene>
<comment type="caution">
    <text evidence="2">The sequence shown here is derived from an EMBL/GenBank/DDBJ whole genome shotgun (WGS) entry which is preliminary data.</text>
</comment>
<dbReference type="InterPro" id="IPR002105">
    <property type="entry name" value="Dockerin_1_rpt"/>
</dbReference>